<keyword evidence="3" id="KW-0472">Membrane</keyword>
<accession>A0ABP1PWM7</accession>
<gene>
    <name evidence="4" type="ORF">ODALV1_LOCUS4672</name>
</gene>
<keyword evidence="1" id="KW-0175">Coiled coil</keyword>
<evidence type="ECO:0000313" key="5">
    <source>
        <dbReference type="Proteomes" id="UP001642540"/>
    </source>
</evidence>
<comment type="caution">
    <text evidence="4">The sequence shown here is derived from an EMBL/GenBank/DDBJ whole genome shotgun (WGS) entry which is preliminary data.</text>
</comment>
<organism evidence="4 5">
    <name type="scientific">Orchesella dallaii</name>
    <dbReference type="NCBI Taxonomy" id="48710"/>
    <lineage>
        <taxon>Eukaryota</taxon>
        <taxon>Metazoa</taxon>
        <taxon>Ecdysozoa</taxon>
        <taxon>Arthropoda</taxon>
        <taxon>Hexapoda</taxon>
        <taxon>Collembola</taxon>
        <taxon>Entomobryomorpha</taxon>
        <taxon>Entomobryoidea</taxon>
        <taxon>Orchesellidae</taxon>
        <taxon>Orchesellinae</taxon>
        <taxon>Orchesella</taxon>
    </lineage>
</organism>
<reference evidence="4 5" key="1">
    <citation type="submission" date="2024-08" db="EMBL/GenBank/DDBJ databases">
        <authorList>
            <person name="Cucini C."/>
            <person name="Frati F."/>
        </authorList>
    </citation>
    <scope>NUCLEOTIDE SEQUENCE [LARGE SCALE GENOMIC DNA]</scope>
</reference>
<protein>
    <recommendedName>
        <fullName evidence="6">Golgi membrane protein 2</fullName>
    </recommendedName>
</protein>
<feature type="coiled-coil region" evidence="1">
    <location>
        <begin position="94"/>
        <end position="121"/>
    </location>
</feature>
<name>A0ABP1PWM7_9HEXA</name>
<evidence type="ECO:0000313" key="4">
    <source>
        <dbReference type="EMBL" id="CAL8080525.1"/>
    </source>
</evidence>
<keyword evidence="5" id="KW-1185">Reference proteome</keyword>
<dbReference type="EMBL" id="CAXLJM020000014">
    <property type="protein sequence ID" value="CAL8080525.1"/>
    <property type="molecule type" value="Genomic_DNA"/>
</dbReference>
<evidence type="ECO:0000256" key="1">
    <source>
        <dbReference type="SAM" id="Coils"/>
    </source>
</evidence>
<evidence type="ECO:0008006" key="6">
    <source>
        <dbReference type="Google" id="ProtNLM"/>
    </source>
</evidence>
<evidence type="ECO:0000256" key="3">
    <source>
        <dbReference type="SAM" id="Phobius"/>
    </source>
</evidence>
<evidence type="ECO:0000256" key="2">
    <source>
        <dbReference type="SAM" id="MobiDB-lite"/>
    </source>
</evidence>
<keyword evidence="3" id="KW-0812">Transmembrane</keyword>
<dbReference type="Proteomes" id="UP001642540">
    <property type="component" value="Unassembled WGS sequence"/>
</dbReference>
<feature type="transmembrane region" description="Helical" evidence="3">
    <location>
        <begin position="16"/>
        <end position="35"/>
    </location>
</feature>
<proteinExistence type="predicted"/>
<sequence length="230" mass="25992">MKQKEMSLIGPRSHHLTFGVASVVVCVVMLLYLLHKTHEQLEVTRGELNKINDKYISLNRQFESLYEYKERLESSFADLKEKKSLMTSNSDSLKSELNVLKQSHRTEMQRLQEELDSCRRHEEMAVVRNQPQRDEALALQQHAGSVDELFNDKTLGVKGHPSDHDIKVISSLSKFGSHHSSNHEKQQQAGNANVINFIRDKGVAPPTNSPPVGAQPSMDPNQDPVGNVFI</sequence>
<keyword evidence="3" id="KW-1133">Transmembrane helix</keyword>
<feature type="region of interest" description="Disordered" evidence="2">
    <location>
        <begin position="200"/>
        <end position="230"/>
    </location>
</feature>